<keyword evidence="2" id="KW-1133">Transmembrane helix</keyword>
<keyword evidence="2" id="KW-0472">Membrane</keyword>
<name>A0A4V1IQH2_9FUNG</name>
<dbReference type="AlphaFoldDB" id="A0A4V1IQH2"/>
<feature type="compositionally biased region" description="Basic and acidic residues" evidence="1">
    <location>
        <begin position="319"/>
        <end position="334"/>
    </location>
</feature>
<gene>
    <name evidence="3" type="ORF">BDK51DRAFT_33747</name>
</gene>
<sequence>MASESTQITLAYVFTGIGFAIQLANVTYGMLHAVRKPTRFNLVLAISLVMYAFSFVPLLLTTNLCVEVAHRPDHWKFARLDALVRTYDALYSLATLVYLLLVQVRFRVIKSLMPYKDIYDWIFVFTTIAIWSSTALLFGVLTTQTSNVRSTLMAIWTVYALVQPTANRLRDWTRVVGALCALCVITWIGLAVLLIDNLYFDKEPATKSLMFRVAFACTPLDFSGALIFIYTVRRLMGQAAAPARVEPVVDAPRKVRVGALEKGLVGAGPGVLRSVRRTESKTGLLTPTSPYPGTPITPRTPLPVYSPSGFVQPPATPTWEEKGAYGPWDHSDLA</sequence>
<evidence type="ECO:0000256" key="2">
    <source>
        <dbReference type="SAM" id="Phobius"/>
    </source>
</evidence>
<evidence type="ECO:0000313" key="3">
    <source>
        <dbReference type="EMBL" id="RKO86547.1"/>
    </source>
</evidence>
<feature type="transmembrane region" description="Helical" evidence="2">
    <location>
        <begin position="6"/>
        <end position="28"/>
    </location>
</feature>
<dbReference type="OrthoDB" id="2118451at2759"/>
<accession>A0A4V1IQH2</accession>
<keyword evidence="2" id="KW-0812">Transmembrane</keyword>
<feature type="transmembrane region" description="Helical" evidence="2">
    <location>
        <begin position="118"/>
        <end position="140"/>
    </location>
</feature>
<feature type="transmembrane region" description="Helical" evidence="2">
    <location>
        <begin position="89"/>
        <end position="106"/>
    </location>
</feature>
<reference evidence="4" key="1">
    <citation type="journal article" date="2018" name="Nat. Microbiol.">
        <title>Leveraging single-cell genomics to expand the fungal tree of life.</title>
        <authorList>
            <person name="Ahrendt S.R."/>
            <person name="Quandt C.A."/>
            <person name="Ciobanu D."/>
            <person name="Clum A."/>
            <person name="Salamov A."/>
            <person name="Andreopoulos B."/>
            <person name="Cheng J.F."/>
            <person name="Woyke T."/>
            <person name="Pelin A."/>
            <person name="Henrissat B."/>
            <person name="Reynolds N.K."/>
            <person name="Benny G.L."/>
            <person name="Smith M.E."/>
            <person name="James T.Y."/>
            <person name="Grigoriev I.V."/>
        </authorList>
    </citation>
    <scope>NUCLEOTIDE SEQUENCE [LARGE SCALE GENOMIC DNA]</scope>
</reference>
<feature type="transmembrane region" description="Helical" evidence="2">
    <location>
        <begin position="174"/>
        <end position="195"/>
    </location>
</feature>
<feature type="transmembrane region" description="Helical" evidence="2">
    <location>
        <begin position="210"/>
        <end position="232"/>
    </location>
</feature>
<evidence type="ECO:0000256" key="1">
    <source>
        <dbReference type="SAM" id="MobiDB-lite"/>
    </source>
</evidence>
<evidence type="ECO:0000313" key="4">
    <source>
        <dbReference type="Proteomes" id="UP000269721"/>
    </source>
</evidence>
<feature type="region of interest" description="Disordered" evidence="1">
    <location>
        <begin position="311"/>
        <end position="334"/>
    </location>
</feature>
<protein>
    <submittedName>
        <fullName evidence="3">Uncharacterized protein</fullName>
    </submittedName>
</protein>
<dbReference type="Proteomes" id="UP000269721">
    <property type="component" value="Unassembled WGS sequence"/>
</dbReference>
<organism evidence="3 4">
    <name type="scientific">Blyttiomyces helicus</name>
    <dbReference type="NCBI Taxonomy" id="388810"/>
    <lineage>
        <taxon>Eukaryota</taxon>
        <taxon>Fungi</taxon>
        <taxon>Fungi incertae sedis</taxon>
        <taxon>Chytridiomycota</taxon>
        <taxon>Chytridiomycota incertae sedis</taxon>
        <taxon>Chytridiomycetes</taxon>
        <taxon>Chytridiomycetes incertae sedis</taxon>
        <taxon>Blyttiomyces</taxon>
    </lineage>
</organism>
<keyword evidence="4" id="KW-1185">Reference proteome</keyword>
<dbReference type="EMBL" id="KZ998103">
    <property type="protein sequence ID" value="RKO86547.1"/>
    <property type="molecule type" value="Genomic_DNA"/>
</dbReference>
<feature type="transmembrane region" description="Helical" evidence="2">
    <location>
        <begin position="40"/>
        <end position="60"/>
    </location>
</feature>
<proteinExistence type="predicted"/>